<evidence type="ECO:0000313" key="2">
    <source>
        <dbReference type="EMBL" id="HHR96980.1"/>
    </source>
</evidence>
<dbReference type="AlphaFoldDB" id="A0A7C5Z0B3"/>
<organism evidence="2">
    <name type="scientific">Ignisphaera aggregans</name>
    <dbReference type="NCBI Taxonomy" id="334771"/>
    <lineage>
        <taxon>Archaea</taxon>
        <taxon>Thermoproteota</taxon>
        <taxon>Thermoprotei</taxon>
        <taxon>Desulfurococcales</taxon>
        <taxon>Desulfurococcaceae</taxon>
        <taxon>Ignisphaera</taxon>
    </lineage>
</organism>
<proteinExistence type="predicted"/>
<name>A0A7C5Z0B3_9CREN</name>
<dbReference type="EMBL" id="DRZI01000025">
    <property type="protein sequence ID" value="HHP81171.1"/>
    <property type="molecule type" value="Genomic_DNA"/>
</dbReference>
<reference evidence="2" key="1">
    <citation type="journal article" date="2020" name="mSystems">
        <title>Genome- and Community-Level Interaction Insights into Carbon Utilization and Element Cycling Functions of Hydrothermarchaeota in Hydrothermal Sediment.</title>
        <authorList>
            <person name="Zhou Z."/>
            <person name="Liu Y."/>
            <person name="Xu W."/>
            <person name="Pan J."/>
            <person name="Luo Z.H."/>
            <person name="Li M."/>
        </authorList>
    </citation>
    <scope>NUCLEOTIDE SEQUENCE [LARGE SCALE GENOMIC DNA]</scope>
    <source>
        <strain evidence="2">SpSt-1</strain>
        <strain evidence="1">SpSt-1121</strain>
    </source>
</reference>
<protein>
    <recommendedName>
        <fullName evidence="3">DUF47 family protein</fullName>
    </recommendedName>
</protein>
<evidence type="ECO:0000313" key="1">
    <source>
        <dbReference type="EMBL" id="HHP81171.1"/>
    </source>
</evidence>
<gene>
    <name evidence="2" type="ORF">ENL47_09365</name>
    <name evidence="1" type="ORF">ENM84_00750</name>
</gene>
<accession>A0A7C5Z0B3</accession>
<evidence type="ECO:0008006" key="3">
    <source>
        <dbReference type="Google" id="ProtNLM"/>
    </source>
</evidence>
<sequence>MSVKAKLLLSLALLRELHNKVEYYKSVVQRNIYVYKEYKEHSNNYDKAKAIEKEVISLENIYKQLNNIDVFLEYVILRLETLITANNIVLSIAIVRDIVKILKGSISRNIPILMTLIDKLDEISRVLIAETQNVAEFKNVVGSASLEAKKIIDEAKRVAGVY</sequence>
<comment type="caution">
    <text evidence="2">The sequence shown here is derived from an EMBL/GenBank/DDBJ whole genome shotgun (WGS) entry which is preliminary data.</text>
</comment>
<dbReference type="EMBL" id="DRUB01000186">
    <property type="protein sequence ID" value="HHR96980.1"/>
    <property type="molecule type" value="Genomic_DNA"/>
</dbReference>